<dbReference type="GO" id="GO:0005737">
    <property type="term" value="C:cytoplasm"/>
    <property type="evidence" value="ECO:0007669"/>
    <property type="project" value="TreeGrafter"/>
</dbReference>
<dbReference type="PRINTS" id="PR00368">
    <property type="entry name" value="FADPNR"/>
</dbReference>
<comment type="cofactor">
    <cofactor evidence="1">
        <name>FAD</name>
        <dbReference type="ChEBI" id="CHEBI:57692"/>
    </cofactor>
</comment>
<dbReference type="GO" id="GO:0016651">
    <property type="term" value="F:oxidoreductase activity, acting on NAD(P)H"/>
    <property type="evidence" value="ECO:0007669"/>
    <property type="project" value="TreeGrafter"/>
</dbReference>
<protein>
    <submittedName>
        <fullName evidence="7">NADPH-dependent 2,4-dienoyl-CoA reductase/sulfur reductase-like enzyme</fullName>
    </submittedName>
</protein>
<reference evidence="7 8" key="1">
    <citation type="submission" date="2020-08" db="EMBL/GenBank/DDBJ databases">
        <title>Sequencing the genomes of 1000 actinobacteria strains.</title>
        <authorList>
            <person name="Klenk H.-P."/>
        </authorList>
    </citation>
    <scope>NUCLEOTIDE SEQUENCE [LARGE SCALE GENOMIC DNA]</scope>
    <source>
        <strain evidence="7 8">DSM 45298</strain>
    </source>
</reference>
<dbReference type="Gene3D" id="3.30.390.30">
    <property type="match status" value="1"/>
</dbReference>
<feature type="domain" description="Reductase C-terminal" evidence="6">
    <location>
        <begin position="311"/>
        <end position="393"/>
    </location>
</feature>
<dbReference type="AlphaFoldDB" id="A0A840F0F8"/>
<evidence type="ECO:0000259" key="5">
    <source>
        <dbReference type="Pfam" id="PF07992"/>
    </source>
</evidence>
<organism evidence="7 8">
    <name type="scientific">Gordonia humi</name>
    <dbReference type="NCBI Taxonomy" id="686429"/>
    <lineage>
        <taxon>Bacteria</taxon>
        <taxon>Bacillati</taxon>
        <taxon>Actinomycetota</taxon>
        <taxon>Actinomycetes</taxon>
        <taxon>Mycobacteriales</taxon>
        <taxon>Gordoniaceae</taxon>
        <taxon>Gordonia</taxon>
    </lineage>
</organism>
<evidence type="ECO:0000256" key="4">
    <source>
        <dbReference type="ARBA" id="ARBA00023002"/>
    </source>
</evidence>
<name>A0A840F0F8_9ACTN</name>
<proteinExistence type="predicted"/>
<dbReference type="SUPFAM" id="SSF55424">
    <property type="entry name" value="FAD/NAD-linked reductases, dimerisation (C-terminal) domain"/>
    <property type="match status" value="1"/>
</dbReference>
<dbReference type="InterPro" id="IPR050446">
    <property type="entry name" value="FAD-oxidoreductase/Apoptosis"/>
</dbReference>
<keyword evidence="4" id="KW-0560">Oxidoreductase</keyword>
<dbReference type="InterPro" id="IPR023753">
    <property type="entry name" value="FAD/NAD-binding_dom"/>
</dbReference>
<dbReference type="InterPro" id="IPR036188">
    <property type="entry name" value="FAD/NAD-bd_sf"/>
</dbReference>
<evidence type="ECO:0000313" key="8">
    <source>
        <dbReference type="Proteomes" id="UP000551501"/>
    </source>
</evidence>
<dbReference type="Gene3D" id="3.50.50.60">
    <property type="entry name" value="FAD/NAD(P)-binding domain"/>
    <property type="match status" value="2"/>
</dbReference>
<keyword evidence="2" id="KW-0285">Flavoprotein</keyword>
<sequence length="394" mass="41520">MSDAQVIIGGGLAGAKAAEALRDQGFDGPVILIADEEHLPYERPPLSKGYLAGDDDRASLFTHDANWYADHDVDVRTGVRAERIDPRAHRVDLSDGTSVDYAKLLLATGSSSRRLDGADGALYLRSLDDSDRIREVIGEDRTLVIVGGGWIGLEVAATARQAGTRVTVVEPQSQPLERILGTTVAEVFAGVHRDNGVDLRLGVGVKEVGPGAVTTDDGDLISADAVLVGIGATPNVDLARAAGLAVSNGVDVDGGLRTSDPDVFAVGDIANHDHPSLGRLRVEHWANAQNQPAVAVTNMLGGSAVYDRVPYFFTDQYDLGMEYRGLASSENDVVIRGDLATREFLAFWLSDGAVVAGMNVNIWDAGDDIAALIASGRRVDAAALADSSVSLDQV</sequence>
<dbReference type="RefSeq" id="WP_183371080.1">
    <property type="nucleotide sequence ID" value="NZ_BAABHL010000003.1"/>
</dbReference>
<dbReference type="PANTHER" id="PTHR43557">
    <property type="entry name" value="APOPTOSIS-INDUCING FACTOR 1"/>
    <property type="match status" value="1"/>
</dbReference>
<dbReference type="Pfam" id="PF14759">
    <property type="entry name" value="Reductase_C"/>
    <property type="match status" value="1"/>
</dbReference>
<dbReference type="InterPro" id="IPR028202">
    <property type="entry name" value="Reductase_C"/>
</dbReference>
<feature type="domain" description="FAD/NAD(P)-binding" evidence="5">
    <location>
        <begin position="6"/>
        <end position="291"/>
    </location>
</feature>
<evidence type="ECO:0000259" key="6">
    <source>
        <dbReference type="Pfam" id="PF14759"/>
    </source>
</evidence>
<dbReference type="EMBL" id="JACIFP010000001">
    <property type="protein sequence ID" value="MBB4136104.1"/>
    <property type="molecule type" value="Genomic_DNA"/>
</dbReference>
<dbReference type="PRINTS" id="PR00469">
    <property type="entry name" value="PNDRDTASEII"/>
</dbReference>
<evidence type="ECO:0000256" key="3">
    <source>
        <dbReference type="ARBA" id="ARBA00022827"/>
    </source>
</evidence>
<evidence type="ECO:0000256" key="2">
    <source>
        <dbReference type="ARBA" id="ARBA00022630"/>
    </source>
</evidence>
<accession>A0A840F0F8</accession>
<comment type="caution">
    <text evidence="7">The sequence shown here is derived from an EMBL/GenBank/DDBJ whole genome shotgun (WGS) entry which is preliminary data.</text>
</comment>
<gene>
    <name evidence="7" type="ORF">BKA16_002656</name>
</gene>
<evidence type="ECO:0000313" key="7">
    <source>
        <dbReference type="EMBL" id="MBB4136104.1"/>
    </source>
</evidence>
<keyword evidence="8" id="KW-1185">Reference proteome</keyword>
<keyword evidence="3" id="KW-0274">FAD</keyword>
<dbReference type="PANTHER" id="PTHR43557:SF2">
    <property type="entry name" value="RIESKE DOMAIN-CONTAINING PROTEIN-RELATED"/>
    <property type="match status" value="1"/>
</dbReference>
<dbReference type="InterPro" id="IPR016156">
    <property type="entry name" value="FAD/NAD-linked_Rdtase_dimer_sf"/>
</dbReference>
<dbReference type="Proteomes" id="UP000551501">
    <property type="component" value="Unassembled WGS sequence"/>
</dbReference>
<dbReference type="Pfam" id="PF07992">
    <property type="entry name" value="Pyr_redox_2"/>
    <property type="match status" value="1"/>
</dbReference>
<dbReference type="SUPFAM" id="SSF51905">
    <property type="entry name" value="FAD/NAD(P)-binding domain"/>
    <property type="match status" value="2"/>
</dbReference>
<evidence type="ECO:0000256" key="1">
    <source>
        <dbReference type="ARBA" id="ARBA00001974"/>
    </source>
</evidence>